<dbReference type="InterPro" id="IPR038658">
    <property type="entry name" value="SsgB_sf"/>
</dbReference>
<reference evidence="7 8" key="1">
    <citation type="submission" date="2023-06" db="EMBL/GenBank/DDBJ databases">
        <authorList>
            <person name="Oyuntsetseg B."/>
            <person name="Kim S.B."/>
        </authorList>
    </citation>
    <scope>NUCLEOTIDE SEQUENCE [LARGE SCALE GENOMIC DNA]</scope>
    <source>
        <strain evidence="7 8">4-36</strain>
    </source>
</reference>
<proteinExistence type="inferred from homology"/>
<gene>
    <name evidence="7" type="ORF">QRX60_29340</name>
</gene>
<dbReference type="RefSeq" id="WP_285994655.1">
    <property type="nucleotide sequence ID" value="NZ_CP127295.1"/>
</dbReference>
<dbReference type="GO" id="GO:0030428">
    <property type="term" value="C:cell septum"/>
    <property type="evidence" value="ECO:0007669"/>
    <property type="project" value="UniProtKB-SubCell"/>
</dbReference>
<evidence type="ECO:0000256" key="4">
    <source>
        <dbReference type="ARBA" id="ARBA00022969"/>
    </source>
</evidence>
<dbReference type="EMBL" id="CP127295">
    <property type="protein sequence ID" value="WIX98170.1"/>
    <property type="molecule type" value="Genomic_DNA"/>
</dbReference>
<dbReference type="GO" id="GO:0000917">
    <property type="term" value="P:division septum assembly"/>
    <property type="evidence" value="ECO:0007669"/>
    <property type="project" value="UniProtKB-KW"/>
</dbReference>
<keyword evidence="5" id="KW-0717">Septation</keyword>
<keyword evidence="8" id="KW-1185">Reference proteome</keyword>
<protein>
    <submittedName>
        <fullName evidence="7">SsgA family sporulation/cell division regulator</fullName>
    </submittedName>
</protein>
<evidence type="ECO:0000313" key="7">
    <source>
        <dbReference type="EMBL" id="WIX98170.1"/>
    </source>
</evidence>
<comment type="subcellular location">
    <subcellularLocation>
        <location evidence="1">Cell septum</location>
    </subcellularLocation>
</comment>
<keyword evidence="6" id="KW-0131">Cell cycle</keyword>
<evidence type="ECO:0000256" key="3">
    <source>
        <dbReference type="ARBA" id="ARBA00022618"/>
    </source>
</evidence>
<keyword evidence="4" id="KW-0749">Sporulation</keyword>
<evidence type="ECO:0000256" key="2">
    <source>
        <dbReference type="ARBA" id="ARBA00009323"/>
    </source>
</evidence>
<organism evidence="7 8">
    <name type="scientific">Amycolatopsis mongoliensis</name>
    <dbReference type="NCBI Taxonomy" id="715475"/>
    <lineage>
        <taxon>Bacteria</taxon>
        <taxon>Bacillati</taxon>
        <taxon>Actinomycetota</taxon>
        <taxon>Actinomycetes</taxon>
        <taxon>Pseudonocardiales</taxon>
        <taxon>Pseudonocardiaceae</taxon>
        <taxon>Amycolatopsis</taxon>
    </lineage>
</organism>
<name>A0A9Y2NA26_9PSEU</name>
<dbReference type="Gene3D" id="2.30.31.20">
    <property type="entry name" value="Sporulation-specific cell division protein SsgB"/>
    <property type="match status" value="1"/>
</dbReference>
<dbReference type="InterPro" id="IPR006776">
    <property type="entry name" value="SsgB"/>
</dbReference>
<evidence type="ECO:0000313" key="8">
    <source>
        <dbReference type="Proteomes" id="UP001239397"/>
    </source>
</evidence>
<dbReference type="Proteomes" id="UP001239397">
    <property type="component" value="Chromosome"/>
</dbReference>
<evidence type="ECO:0000256" key="5">
    <source>
        <dbReference type="ARBA" id="ARBA00023210"/>
    </source>
</evidence>
<dbReference type="AlphaFoldDB" id="A0A9Y2NA26"/>
<keyword evidence="3" id="KW-0132">Cell division</keyword>
<evidence type="ECO:0000256" key="1">
    <source>
        <dbReference type="ARBA" id="ARBA00004431"/>
    </source>
</evidence>
<evidence type="ECO:0000256" key="6">
    <source>
        <dbReference type="ARBA" id="ARBA00023306"/>
    </source>
</evidence>
<comment type="similarity">
    <text evidence="2">Belongs to the SsgA family.</text>
</comment>
<accession>A0A9Y2NA26</accession>
<dbReference type="GO" id="GO:0030435">
    <property type="term" value="P:sporulation resulting in formation of a cellular spore"/>
    <property type="evidence" value="ECO:0007669"/>
    <property type="project" value="UniProtKB-KW"/>
</dbReference>
<dbReference type="Pfam" id="PF04686">
    <property type="entry name" value="SsgA"/>
    <property type="match status" value="1"/>
</dbReference>
<dbReference type="KEGG" id="amog:QRX60_29340"/>
<sequence length="150" mass="16471">MNDDAHFHARKDPPSEAAAYRHFAVFRHRLPNGRHVPIEVALHYDSGDPFAVKAVFEVGAPHEIAWLFSRELLADGLFTPAGEGDVRVRPCPGDPVFVLIELSSPAGRATFTADTADLAGFLYCTYDVVPPGEELSRVDFDLELSRLIPG</sequence>